<reference evidence="7" key="1">
    <citation type="journal article" date="2020" name="Stud. Mycol.">
        <title>101 Dothideomycetes genomes: a test case for predicting lifestyles and emergence of pathogens.</title>
        <authorList>
            <person name="Haridas S."/>
            <person name="Albert R."/>
            <person name="Binder M."/>
            <person name="Bloem J."/>
            <person name="Labutti K."/>
            <person name="Salamov A."/>
            <person name="Andreopoulos B."/>
            <person name="Baker S."/>
            <person name="Barry K."/>
            <person name="Bills G."/>
            <person name="Bluhm B."/>
            <person name="Cannon C."/>
            <person name="Castanera R."/>
            <person name="Culley D."/>
            <person name="Daum C."/>
            <person name="Ezra D."/>
            <person name="Gonzalez J."/>
            <person name="Henrissat B."/>
            <person name="Kuo A."/>
            <person name="Liang C."/>
            <person name="Lipzen A."/>
            <person name="Lutzoni F."/>
            <person name="Magnuson J."/>
            <person name="Mondo S."/>
            <person name="Nolan M."/>
            <person name="Ohm R."/>
            <person name="Pangilinan J."/>
            <person name="Park H.-J."/>
            <person name="Ramirez L."/>
            <person name="Alfaro M."/>
            <person name="Sun H."/>
            <person name="Tritt A."/>
            <person name="Yoshinaga Y."/>
            <person name="Zwiers L.-H."/>
            <person name="Turgeon B."/>
            <person name="Goodwin S."/>
            <person name="Spatafora J."/>
            <person name="Crous P."/>
            <person name="Grigoriev I."/>
        </authorList>
    </citation>
    <scope>NUCLEOTIDE SEQUENCE</scope>
    <source>
        <strain evidence="7">CBS 113818</strain>
    </source>
</reference>
<evidence type="ECO:0000256" key="3">
    <source>
        <dbReference type="ARBA" id="ARBA00022553"/>
    </source>
</evidence>
<dbReference type="InterPro" id="IPR015947">
    <property type="entry name" value="PUA-like_sf"/>
</dbReference>
<keyword evidence="4" id="KW-0539">Nucleus</keyword>
<dbReference type="Gene3D" id="3.10.590.10">
    <property type="entry name" value="ph1033 like domains"/>
    <property type="match status" value="1"/>
</dbReference>
<evidence type="ECO:0000256" key="5">
    <source>
        <dbReference type="SAM" id="MobiDB-lite"/>
    </source>
</evidence>
<organism evidence="7 8">
    <name type="scientific">Ophiobolus disseminans</name>
    <dbReference type="NCBI Taxonomy" id="1469910"/>
    <lineage>
        <taxon>Eukaryota</taxon>
        <taxon>Fungi</taxon>
        <taxon>Dikarya</taxon>
        <taxon>Ascomycota</taxon>
        <taxon>Pezizomycotina</taxon>
        <taxon>Dothideomycetes</taxon>
        <taxon>Pleosporomycetidae</taxon>
        <taxon>Pleosporales</taxon>
        <taxon>Pleosporineae</taxon>
        <taxon>Phaeosphaeriaceae</taxon>
        <taxon>Ophiobolus</taxon>
    </lineage>
</organism>
<dbReference type="Pfam" id="PF01878">
    <property type="entry name" value="EVE"/>
    <property type="match status" value="1"/>
</dbReference>
<evidence type="ECO:0000259" key="6">
    <source>
        <dbReference type="Pfam" id="PF01878"/>
    </source>
</evidence>
<dbReference type="InterPro" id="IPR002740">
    <property type="entry name" value="EVE_domain"/>
</dbReference>
<dbReference type="InterPro" id="IPR047197">
    <property type="entry name" value="THYN1-like_EVE"/>
</dbReference>
<accession>A0A6A6ZK63</accession>
<feature type="compositionally biased region" description="Polar residues" evidence="5">
    <location>
        <begin position="9"/>
        <end position="25"/>
    </location>
</feature>
<dbReference type="EMBL" id="MU006237">
    <property type="protein sequence ID" value="KAF2821430.1"/>
    <property type="molecule type" value="Genomic_DNA"/>
</dbReference>
<name>A0A6A6ZK63_9PLEO</name>
<evidence type="ECO:0000256" key="1">
    <source>
        <dbReference type="ARBA" id="ARBA00004123"/>
    </source>
</evidence>
<feature type="compositionally biased region" description="Basic and acidic residues" evidence="5">
    <location>
        <begin position="44"/>
        <end position="54"/>
    </location>
</feature>
<evidence type="ECO:0000256" key="4">
    <source>
        <dbReference type="ARBA" id="ARBA00023242"/>
    </source>
</evidence>
<dbReference type="InterPro" id="IPR052181">
    <property type="entry name" value="5hmC_binding"/>
</dbReference>
<proteinExistence type="predicted"/>
<keyword evidence="8" id="KW-1185">Reference proteome</keyword>
<feature type="compositionally biased region" description="Basic residues" evidence="5">
    <location>
        <begin position="34"/>
        <end position="43"/>
    </location>
</feature>
<dbReference type="GO" id="GO:0005634">
    <property type="term" value="C:nucleus"/>
    <property type="evidence" value="ECO:0007669"/>
    <property type="project" value="UniProtKB-SubCell"/>
</dbReference>
<evidence type="ECO:0000313" key="8">
    <source>
        <dbReference type="Proteomes" id="UP000799424"/>
    </source>
</evidence>
<feature type="compositionally biased region" description="Low complexity" evidence="5">
    <location>
        <begin position="68"/>
        <end position="80"/>
    </location>
</feature>
<dbReference type="OrthoDB" id="41445at2759"/>
<protein>
    <recommendedName>
        <fullName evidence="2">Thymocyte nuclear protein 1</fullName>
    </recommendedName>
</protein>
<feature type="non-terminal residue" evidence="7">
    <location>
        <position position="260"/>
    </location>
</feature>
<keyword evidence="3" id="KW-0597">Phosphoprotein</keyword>
<dbReference type="Proteomes" id="UP000799424">
    <property type="component" value="Unassembled WGS sequence"/>
</dbReference>
<gene>
    <name evidence="7" type="ORF">CC86DRAFT_254468</name>
</gene>
<evidence type="ECO:0000313" key="7">
    <source>
        <dbReference type="EMBL" id="KAF2821430.1"/>
    </source>
</evidence>
<comment type="subcellular location">
    <subcellularLocation>
        <location evidence="1">Nucleus</location>
    </subcellularLocation>
</comment>
<dbReference type="PANTHER" id="PTHR14087">
    <property type="entry name" value="THYMOCYTE NUCLEAR PROTEIN 1"/>
    <property type="match status" value="1"/>
</dbReference>
<dbReference type="CDD" id="cd21133">
    <property type="entry name" value="EVE"/>
    <property type="match status" value="1"/>
</dbReference>
<dbReference type="AlphaFoldDB" id="A0A6A6ZK63"/>
<feature type="region of interest" description="Disordered" evidence="5">
    <location>
        <begin position="1"/>
        <end position="97"/>
    </location>
</feature>
<dbReference type="FunFam" id="3.10.590.10:FF:000003">
    <property type="entry name" value="Thymocyte nuclear protein 1"/>
    <property type="match status" value="1"/>
</dbReference>
<dbReference type="PANTHER" id="PTHR14087:SF7">
    <property type="entry name" value="THYMOCYTE NUCLEAR PROTEIN 1"/>
    <property type="match status" value="1"/>
</dbReference>
<dbReference type="SUPFAM" id="SSF88697">
    <property type="entry name" value="PUA domain-like"/>
    <property type="match status" value="1"/>
</dbReference>
<feature type="domain" description="EVE" evidence="6">
    <location>
        <begin position="101"/>
        <end position="258"/>
    </location>
</feature>
<sequence length="260" mass="28595">MAGTRKSTRQTTSKAPKYNDNSSASGGEEAPKHNGAKPTRRKRARDEEDKHPDVDAEDTPPPPKKATKANPKPTASKPSKSSPPPAPSESNRNPDGTQQTFWLFKAEPLPRFENGVNVAFSIDDLAACTVPEPWSGVRNPQARNNMQAMRVGDLGFFYHSNAKPSGVVGILRVVQEATVDETAFDKVDAYYDAKSERSKPKWYCVGVEFVRKFAGVVDLKTIKGYAEKGGELEGMQLVTNGRLSVCRVKREEWDFILGLA</sequence>
<evidence type="ECO:0000256" key="2">
    <source>
        <dbReference type="ARBA" id="ARBA00014654"/>
    </source>
</evidence>